<dbReference type="AlphaFoldDB" id="A0A1F7IFA0"/>
<dbReference type="Proteomes" id="UP000177698">
    <property type="component" value="Unassembled WGS sequence"/>
</dbReference>
<organism evidence="1 2">
    <name type="scientific">Candidatus Roizmanbacteria bacterium RIFCSPLOWO2_01_FULL_37_12</name>
    <dbReference type="NCBI Taxonomy" id="1802056"/>
    <lineage>
        <taxon>Bacteria</taxon>
        <taxon>Candidatus Roizmaniibacteriota</taxon>
    </lineage>
</organism>
<reference evidence="1 2" key="1">
    <citation type="journal article" date="2016" name="Nat. Commun.">
        <title>Thousands of microbial genomes shed light on interconnected biogeochemical processes in an aquifer system.</title>
        <authorList>
            <person name="Anantharaman K."/>
            <person name="Brown C.T."/>
            <person name="Hug L.A."/>
            <person name="Sharon I."/>
            <person name="Castelle C.J."/>
            <person name="Probst A.J."/>
            <person name="Thomas B.C."/>
            <person name="Singh A."/>
            <person name="Wilkins M.J."/>
            <person name="Karaoz U."/>
            <person name="Brodie E.L."/>
            <person name="Williams K.H."/>
            <person name="Hubbard S.S."/>
            <person name="Banfield J.F."/>
        </authorList>
    </citation>
    <scope>NUCLEOTIDE SEQUENCE [LARGE SCALE GENOMIC DNA]</scope>
</reference>
<proteinExistence type="predicted"/>
<gene>
    <name evidence="1" type="ORF">A2954_03355</name>
</gene>
<comment type="caution">
    <text evidence="1">The sequence shown here is derived from an EMBL/GenBank/DDBJ whole genome shotgun (WGS) entry which is preliminary data.</text>
</comment>
<dbReference type="STRING" id="1802056.A2954_03355"/>
<name>A0A1F7IFA0_9BACT</name>
<sequence length="77" mass="8938">MSWEFKKVLNLLRIRNESRGGETLVDTHEAVKNSRIHFGDASTLSRFLLFIARLTRTNYGHSDGDAMYFEPKKRNPP</sequence>
<evidence type="ECO:0000313" key="1">
    <source>
        <dbReference type="EMBL" id="OGK42063.1"/>
    </source>
</evidence>
<protein>
    <submittedName>
        <fullName evidence="1">Uncharacterized protein</fullName>
    </submittedName>
</protein>
<accession>A0A1F7IFA0</accession>
<evidence type="ECO:0000313" key="2">
    <source>
        <dbReference type="Proteomes" id="UP000177698"/>
    </source>
</evidence>
<dbReference type="EMBL" id="MGAG01000005">
    <property type="protein sequence ID" value="OGK42063.1"/>
    <property type="molecule type" value="Genomic_DNA"/>
</dbReference>